<feature type="compositionally biased region" description="Polar residues" evidence="1">
    <location>
        <begin position="415"/>
        <end position="427"/>
    </location>
</feature>
<feature type="region of interest" description="Disordered" evidence="1">
    <location>
        <begin position="412"/>
        <end position="625"/>
    </location>
</feature>
<dbReference type="EMBL" id="SOYY01000004">
    <property type="protein sequence ID" value="KAA0722748.1"/>
    <property type="molecule type" value="Genomic_DNA"/>
</dbReference>
<dbReference type="Proteomes" id="UP000324632">
    <property type="component" value="Chromosome 4"/>
</dbReference>
<evidence type="ECO:0000313" key="2">
    <source>
        <dbReference type="EMBL" id="KAA0722748.1"/>
    </source>
</evidence>
<keyword evidence="3" id="KW-1185">Reference proteome</keyword>
<dbReference type="InterPro" id="IPR012340">
    <property type="entry name" value="NA-bd_OB-fold"/>
</dbReference>
<comment type="caution">
    <text evidence="2">The sequence shown here is derived from an EMBL/GenBank/DDBJ whole genome shotgun (WGS) entry which is preliminary data.</text>
</comment>
<feature type="compositionally biased region" description="Polar residues" evidence="1">
    <location>
        <begin position="517"/>
        <end position="564"/>
    </location>
</feature>
<feature type="compositionally biased region" description="Polar residues" evidence="1">
    <location>
        <begin position="572"/>
        <end position="625"/>
    </location>
</feature>
<sequence length="625" mass="68904">MLKRTKTEVEGYLHDVSPVKEAAERKSKYFTASLQEATKNSRVVIFDVQRHHLFTSAQNDRTPVKLTDVVFSPSRQKKGETDILVNQGTSFTCARKLDFAFDLCSETIILHQTLQSILHEPREYQRVNITVKLLCLTEQTESMTRRFKKMERRCYDVADETGGISLTVWGPEALTVGKWYKVTNTSVRLFGSCFCLSTSPESHITMVPDVADEVAQIVSNYKTTQGEVVTADVNIEYLCPKQHSLTSVNASTLMTRCQQCSAFCRTSKISSVYRAKVSLQDKCGTITTFMIEDIVLRTLLNVPKGTTVETDTLVGKLFADENSLLQVKYRGQRVMSAEFVALECETTHEPSTSTTPTTTAAREVTDDMSDTLMLEELFEEDTKERASDPQNEQALKQGEQKINKATLFTKGTIAASKQPQKSLSADNAINHRSDADKTKTSAGSDKTSSVSAEPSAKHLKKTQGNNNAYDNPRSTQAYDDPGSTQAYDNPRSTKAYDDPVSTQAYDDPVSKQAYDNPGSTQAYDNPGSTQAYDDPVSTQAYDNPGSTQAYDNPGSTQAYDNPGSTKAYDDPVSTQAYDDPVSTQAYDNPGSTQAYDNPGSTQAYDNPGSTQAYDDPGSTQAYDNP</sequence>
<gene>
    <name evidence="2" type="ORF">E1301_Tti022677</name>
</gene>
<dbReference type="SUPFAM" id="SSF50249">
    <property type="entry name" value="Nucleic acid-binding proteins"/>
    <property type="match status" value="1"/>
</dbReference>
<dbReference type="PANTHER" id="PTHR15363:SF3">
    <property type="entry name" value="POU DOMAIN CLASS 2-ASSOCIATING FACTOR 1"/>
    <property type="match status" value="1"/>
</dbReference>
<reference evidence="2 3" key="1">
    <citation type="journal article" date="2019" name="Mol. Ecol. Resour.">
        <title>Chromosome-level genome assembly of Triplophysa tibetana, a fish adapted to the harsh high-altitude environment of the Tibetan Plateau.</title>
        <authorList>
            <person name="Yang X."/>
            <person name="Liu H."/>
            <person name="Ma Z."/>
            <person name="Zou Y."/>
            <person name="Zou M."/>
            <person name="Mao Y."/>
            <person name="Li X."/>
            <person name="Wang H."/>
            <person name="Chen T."/>
            <person name="Wang W."/>
            <person name="Yang R."/>
        </authorList>
    </citation>
    <scope>NUCLEOTIDE SEQUENCE [LARGE SCALE GENOMIC DNA]</scope>
    <source>
        <strain evidence="2">TTIB1903HZAU</strain>
        <tissue evidence="2">Muscle</tissue>
    </source>
</reference>
<dbReference type="Gene3D" id="2.40.50.140">
    <property type="entry name" value="Nucleic acid-binding proteins"/>
    <property type="match status" value="1"/>
</dbReference>
<name>A0A5A9PLQ4_9TELE</name>
<dbReference type="AlphaFoldDB" id="A0A5A9PLQ4"/>
<dbReference type="PANTHER" id="PTHR15363">
    <property type="entry name" value="POU DOMAIN CLASS 2-ASSOCIATING FACTOR 1"/>
    <property type="match status" value="1"/>
</dbReference>
<protein>
    <submittedName>
        <fullName evidence="2">Uncharacterized protein</fullName>
    </submittedName>
</protein>
<evidence type="ECO:0000313" key="3">
    <source>
        <dbReference type="Proteomes" id="UP000324632"/>
    </source>
</evidence>
<evidence type="ECO:0000256" key="1">
    <source>
        <dbReference type="SAM" id="MobiDB-lite"/>
    </source>
</evidence>
<feature type="compositionally biased region" description="Basic and acidic residues" evidence="1">
    <location>
        <begin position="429"/>
        <end position="439"/>
    </location>
</feature>
<feature type="compositionally biased region" description="Polar residues" evidence="1">
    <location>
        <begin position="462"/>
        <end position="492"/>
    </location>
</feature>
<accession>A0A5A9PLQ4</accession>
<proteinExistence type="predicted"/>
<organism evidence="2 3">
    <name type="scientific">Triplophysa tibetana</name>
    <dbReference type="NCBI Taxonomy" id="1572043"/>
    <lineage>
        <taxon>Eukaryota</taxon>
        <taxon>Metazoa</taxon>
        <taxon>Chordata</taxon>
        <taxon>Craniata</taxon>
        <taxon>Vertebrata</taxon>
        <taxon>Euteleostomi</taxon>
        <taxon>Actinopterygii</taxon>
        <taxon>Neopterygii</taxon>
        <taxon>Teleostei</taxon>
        <taxon>Ostariophysi</taxon>
        <taxon>Cypriniformes</taxon>
        <taxon>Nemacheilidae</taxon>
        <taxon>Triplophysa</taxon>
    </lineage>
</organism>
<feature type="compositionally biased region" description="Polar residues" evidence="1">
    <location>
        <begin position="440"/>
        <end position="452"/>
    </location>
</feature>